<keyword evidence="3" id="KW-1185">Reference proteome</keyword>
<evidence type="ECO:0000313" key="3">
    <source>
        <dbReference type="Proteomes" id="UP000650467"/>
    </source>
</evidence>
<organism evidence="2 3">
    <name type="scientific">Chlamydomonas incerta</name>
    <dbReference type="NCBI Taxonomy" id="51695"/>
    <lineage>
        <taxon>Eukaryota</taxon>
        <taxon>Viridiplantae</taxon>
        <taxon>Chlorophyta</taxon>
        <taxon>core chlorophytes</taxon>
        <taxon>Chlorophyceae</taxon>
        <taxon>CS clade</taxon>
        <taxon>Chlamydomonadales</taxon>
        <taxon>Chlamydomonadaceae</taxon>
        <taxon>Chlamydomonas</taxon>
    </lineage>
</organism>
<accession>A0A835SYX4</accession>
<dbReference type="Proteomes" id="UP000650467">
    <property type="component" value="Unassembled WGS sequence"/>
</dbReference>
<proteinExistence type="predicted"/>
<keyword evidence="1" id="KW-0732">Signal</keyword>
<comment type="caution">
    <text evidence="2">The sequence shown here is derived from an EMBL/GenBank/DDBJ whole genome shotgun (WGS) entry which is preliminary data.</text>
</comment>
<feature type="signal peptide" evidence="1">
    <location>
        <begin position="1"/>
        <end position="23"/>
    </location>
</feature>
<dbReference type="AlphaFoldDB" id="A0A835SYX4"/>
<reference evidence="2" key="1">
    <citation type="journal article" date="2020" name="bioRxiv">
        <title>Comparative genomics of Chlamydomonas.</title>
        <authorList>
            <person name="Craig R.J."/>
            <person name="Hasan A.R."/>
            <person name="Ness R.W."/>
            <person name="Keightley P.D."/>
        </authorList>
    </citation>
    <scope>NUCLEOTIDE SEQUENCE</scope>
    <source>
        <strain evidence="2">SAG 7.73</strain>
    </source>
</reference>
<evidence type="ECO:0000256" key="1">
    <source>
        <dbReference type="SAM" id="SignalP"/>
    </source>
</evidence>
<protein>
    <submittedName>
        <fullName evidence="2">Uncharacterized protein</fullName>
    </submittedName>
</protein>
<gene>
    <name evidence="2" type="ORF">HXX76_006955</name>
</gene>
<evidence type="ECO:0000313" key="2">
    <source>
        <dbReference type="EMBL" id="KAG2435759.1"/>
    </source>
</evidence>
<feature type="chain" id="PRO_5032633115" evidence="1">
    <location>
        <begin position="24"/>
        <end position="284"/>
    </location>
</feature>
<dbReference type="PROSITE" id="PS51257">
    <property type="entry name" value="PROKAR_LIPOPROTEIN"/>
    <property type="match status" value="1"/>
</dbReference>
<name>A0A835SYX4_CHLIN</name>
<dbReference type="EMBL" id="JAEHOC010000014">
    <property type="protein sequence ID" value="KAG2435759.1"/>
    <property type="molecule type" value="Genomic_DNA"/>
</dbReference>
<sequence length="284" mass="30061">MGKSLLTLAVTLVAALACLSVRAQEPSIQALVRSITNGPGSELIASVLVRADKLEPFLPPGYELQNVDVLSGQPLPNGFGLLAINSLRYGAGPGNDIGEATSSFLMIQVKPPAWAAKVEFYSPFQFYMLKAYTGNKAYRNLLLDAGFPIEYRGNVEMTGSFGAPALEVSVPGMLRVAGAGAPAFTLPNVQVVVWYQGSYGTAALFVDNEEGNFNFAGSTAYSPPGSCWADILATSIAGCDPTPTPKAPGWTCAGPTGVTGLVNYYPKTNKLSIYLIQQQQQQQP</sequence>